<dbReference type="AlphaFoldDB" id="A0A0C9UU54"/>
<evidence type="ECO:0000259" key="2">
    <source>
        <dbReference type="Pfam" id="PF20152"/>
    </source>
</evidence>
<sequence length="89" mass="9993">MHSINIGVIQGLVSLGFLITWQALPPQSQIFPVLYIPLPDIYVNSFLVSLNARESLRHQIQAGRSLVDTLSHFNAIDELSSTCQKNLFR</sequence>
<dbReference type="Proteomes" id="UP000054279">
    <property type="component" value="Unassembled WGS sequence"/>
</dbReference>
<dbReference type="InterPro" id="IPR045339">
    <property type="entry name" value="DUF6534"/>
</dbReference>
<dbReference type="HOGENOM" id="CLU_2456206_0_0_1"/>
<gene>
    <name evidence="3" type="ORF">M422DRAFT_783344</name>
</gene>
<evidence type="ECO:0000256" key="1">
    <source>
        <dbReference type="SAM" id="SignalP"/>
    </source>
</evidence>
<keyword evidence="1" id="KW-0732">Signal</keyword>
<evidence type="ECO:0000313" key="3">
    <source>
        <dbReference type="EMBL" id="KIJ32792.1"/>
    </source>
</evidence>
<feature type="signal peptide" evidence="1">
    <location>
        <begin position="1"/>
        <end position="23"/>
    </location>
</feature>
<proteinExistence type="predicted"/>
<dbReference type="EMBL" id="KN837222">
    <property type="protein sequence ID" value="KIJ32792.1"/>
    <property type="molecule type" value="Genomic_DNA"/>
</dbReference>
<feature type="domain" description="DUF6534" evidence="2">
    <location>
        <begin position="2"/>
        <end position="55"/>
    </location>
</feature>
<protein>
    <recommendedName>
        <fullName evidence="2">DUF6534 domain-containing protein</fullName>
    </recommendedName>
</protein>
<feature type="chain" id="PRO_5002204345" description="DUF6534 domain-containing protein" evidence="1">
    <location>
        <begin position="24"/>
        <end position="89"/>
    </location>
</feature>
<dbReference type="Pfam" id="PF20152">
    <property type="entry name" value="DUF6534"/>
    <property type="match status" value="1"/>
</dbReference>
<reference evidence="3 4" key="1">
    <citation type="submission" date="2014-06" db="EMBL/GenBank/DDBJ databases">
        <title>Evolutionary Origins and Diversification of the Mycorrhizal Mutualists.</title>
        <authorList>
            <consortium name="DOE Joint Genome Institute"/>
            <consortium name="Mycorrhizal Genomics Consortium"/>
            <person name="Kohler A."/>
            <person name="Kuo A."/>
            <person name="Nagy L.G."/>
            <person name="Floudas D."/>
            <person name="Copeland A."/>
            <person name="Barry K.W."/>
            <person name="Cichocki N."/>
            <person name="Veneault-Fourrey C."/>
            <person name="LaButti K."/>
            <person name="Lindquist E.A."/>
            <person name="Lipzen A."/>
            <person name="Lundell T."/>
            <person name="Morin E."/>
            <person name="Murat C."/>
            <person name="Riley R."/>
            <person name="Ohm R."/>
            <person name="Sun H."/>
            <person name="Tunlid A."/>
            <person name="Henrissat B."/>
            <person name="Grigoriev I.V."/>
            <person name="Hibbett D.S."/>
            <person name="Martin F."/>
        </authorList>
    </citation>
    <scope>NUCLEOTIDE SEQUENCE [LARGE SCALE GENOMIC DNA]</scope>
    <source>
        <strain evidence="3 4">SS14</strain>
    </source>
</reference>
<accession>A0A0C9UU54</accession>
<keyword evidence="4" id="KW-1185">Reference proteome</keyword>
<organism evidence="3 4">
    <name type="scientific">Sphaerobolus stellatus (strain SS14)</name>
    <dbReference type="NCBI Taxonomy" id="990650"/>
    <lineage>
        <taxon>Eukaryota</taxon>
        <taxon>Fungi</taxon>
        <taxon>Dikarya</taxon>
        <taxon>Basidiomycota</taxon>
        <taxon>Agaricomycotina</taxon>
        <taxon>Agaricomycetes</taxon>
        <taxon>Phallomycetidae</taxon>
        <taxon>Geastrales</taxon>
        <taxon>Sphaerobolaceae</taxon>
        <taxon>Sphaerobolus</taxon>
    </lineage>
</organism>
<name>A0A0C9UU54_SPHS4</name>
<evidence type="ECO:0000313" key="4">
    <source>
        <dbReference type="Proteomes" id="UP000054279"/>
    </source>
</evidence>